<evidence type="ECO:0000256" key="3">
    <source>
        <dbReference type="ARBA" id="ARBA00023125"/>
    </source>
</evidence>
<dbReference type="Gene3D" id="3.40.50.2300">
    <property type="match status" value="2"/>
</dbReference>
<dbReference type="EMBL" id="AZDZ01000003">
    <property type="protein sequence ID" value="KRK80547.1"/>
    <property type="molecule type" value="Genomic_DNA"/>
</dbReference>
<organism evidence="6 7">
    <name type="scientific">Companilactobacillus nodensis DSM 19682 = JCM 14932 = NBRC 107160</name>
    <dbReference type="NCBI Taxonomy" id="1423775"/>
    <lineage>
        <taxon>Bacteria</taxon>
        <taxon>Bacillati</taxon>
        <taxon>Bacillota</taxon>
        <taxon>Bacilli</taxon>
        <taxon>Lactobacillales</taxon>
        <taxon>Lactobacillaceae</taxon>
        <taxon>Companilactobacillus</taxon>
    </lineage>
</organism>
<dbReference type="InterPro" id="IPR000843">
    <property type="entry name" value="HTH_LacI"/>
</dbReference>
<dbReference type="CDD" id="cd06267">
    <property type="entry name" value="PBP1_LacI_sugar_binding-like"/>
    <property type="match status" value="1"/>
</dbReference>
<reference evidence="6 7" key="1">
    <citation type="journal article" date="2015" name="Genome Announc.">
        <title>Expanding the biotechnology potential of lactobacilli through comparative genomics of 213 strains and associated genera.</title>
        <authorList>
            <person name="Sun Z."/>
            <person name="Harris H.M."/>
            <person name="McCann A."/>
            <person name="Guo C."/>
            <person name="Argimon S."/>
            <person name="Zhang W."/>
            <person name="Yang X."/>
            <person name="Jeffery I.B."/>
            <person name="Cooney J.C."/>
            <person name="Kagawa T.F."/>
            <person name="Liu W."/>
            <person name="Song Y."/>
            <person name="Salvetti E."/>
            <person name="Wrobel A."/>
            <person name="Rasinkangas P."/>
            <person name="Parkhill J."/>
            <person name="Rea M.C."/>
            <person name="O'Sullivan O."/>
            <person name="Ritari J."/>
            <person name="Douillard F.P."/>
            <person name="Paul Ross R."/>
            <person name="Yang R."/>
            <person name="Briner A.E."/>
            <person name="Felis G.E."/>
            <person name="de Vos W.M."/>
            <person name="Barrangou R."/>
            <person name="Klaenhammer T.R."/>
            <person name="Caufield P.W."/>
            <person name="Cui Y."/>
            <person name="Zhang H."/>
            <person name="O'Toole P.W."/>
        </authorList>
    </citation>
    <scope>NUCLEOTIDE SEQUENCE [LARGE SCALE GENOMIC DNA]</scope>
    <source>
        <strain evidence="6 7">DSM 19682</strain>
    </source>
</reference>
<dbReference type="PROSITE" id="PS50932">
    <property type="entry name" value="HTH_LACI_2"/>
    <property type="match status" value="1"/>
</dbReference>
<dbReference type="Gene3D" id="1.10.260.40">
    <property type="entry name" value="lambda repressor-like DNA-binding domains"/>
    <property type="match status" value="1"/>
</dbReference>
<dbReference type="Proteomes" id="UP000051248">
    <property type="component" value="Unassembled WGS sequence"/>
</dbReference>
<evidence type="ECO:0000256" key="4">
    <source>
        <dbReference type="ARBA" id="ARBA00023163"/>
    </source>
</evidence>
<dbReference type="InterPro" id="IPR010982">
    <property type="entry name" value="Lambda_DNA-bd_dom_sf"/>
</dbReference>
<gene>
    <name evidence="6" type="ORF">FD03_GL001971</name>
</gene>
<proteinExistence type="predicted"/>
<dbReference type="RefSeq" id="WP_025024312.1">
    <property type="nucleotide sequence ID" value="NZ_AZDZ01000003.1"/>
</dbReference>
<dbReference type="InterPro" id="IPR046335">
    <property type="entry name" value="LacI/GalR-like_sensor"/>
</dbReference>
<feature type="domain" description="HTH lacI-type" evidence="5">
    <location>
        <begin position="8"/>
        <end position="63"/>
    </location>
</feature>
<dbReference type="OrthoDB" id="9775106at2"/>
<protein>
    <recommendedName>
        <fullName evidence="5">HTH lacI-type domain-containing protein</fullName>
    </recommendedName>
</protein>
<sequence length="340" mass="37211">MNGASKSTTIRDVAQYVGISVTAVSQILNGKGDRFSDETIRKVQEAQRVLNYHPNFYARGLVGQRSNSIGIVIPNIMNPFFASLVLSVENAAIPKGIFPQVFSVNGFHENIDYFIEQFISGTQKGLILAAPGASQEIVDKLAISNSLPMVLTDQADLSGNYDMVLIDELKAGELIASHLLDLGHTRIAIVLPFGLTLNLKHRFDGYKLAFKLHHVAVPLDLVFQSNFDPSGGVDAVERIVETDATAIIAINDDVAIGIYRGLSAHHKSIPDDYSVVGFDNINLTNYLTPRLTTVEQPIDKIGEQAVQMLVGKMTDPTAEHQSVILDVKLKIRDSTKKLEM</sequence>
<dbReference type="InterPro" id="IPR028082">
    <property type="entry name" value="Peripla_BP_I"/>
</dbReference>
<dbReference type="CDD" id="cd01392">
    <property type="entry name" value="HTH_LacI"/>
    <property type="match status" value="1"/>
</dbReference>
<dbReference type="SMART" id="SM00354">
    <property type="entry name" value="HTH_LACI"/>
    <property type="match status" value="1"/>
</dbReference>
<dbReference type="eggNOG" id="COG1609">
    <property type="taxonomic scope" value="Bacteria"/>
</dbReference>
<evidence type="ECO:0000256" key="2">
    <source>
        <dbReference type="ARBA" id="ARBA00023015"/>
    </source>
</evidence>
<evidence type="ECO:0000313" key="6">
    <source>
        <dbReference type="EMBL" id="KRK80547.1"/>
    </source>
</evidence>
<dbReference type="Pfam" id="PF00356">
    <property type="entry name" value="LacI"/>
    <property type="match status" value="1"/>
</dbReference>
<dbReference type="STRING" id="1423775.FD03_GL001971"/>
<accession>A0A0R1KG76</accession>
<dbReference type="PANTHER" id="PTHR30146">
    <property type="entry name" value="LACI-RELATED TRANSCRIPTIONAL REPRESSOR"/>
    <property type="match status" value="1"/>
</dbReference>
<dbReference type="AlphaFoldDB" id="A0A0R1KG76"/>
<dbReference type="GO" id="GO:0003700">
    <property type="term" value="F:DNA-binding transcription factor activity"/>
    <property type="evidence" value="ECO:0007669"/>
    <property type="project" value="TreeGrafter"/>
</dbReference>
<comment type="caution">
    <text evidence="6">The sequence shown here is derived from an EMBL/GenBank/DDBJ whole genome shotgun (WGS) entry which is preliminary data.</text>
</comment>
<keyword evidence="4" id="KW-0804">Transcription</keyword>
<keyword evidence="2" id="KW-0805">Transcription regulation</keyword>
<keyword evidence="1" id="KW-0678">Repressor</keyword>
<evidence type="ECO:0000259" key="5">
    <source>
        <dbReference type="PROSITE" id="PS50932"/>
    </source>
</evidence>
<dbReference type="GO" id="GO:0000976">
    <property type="term" value="F:transcription cis-regulatory region binding"/>
    <property type="evidence" value="ECO:0007669"/>
    <property type="project" value="TreeGrafter"/>
</dbReference>
<dbReference type="SUPFAM" id="SSF53822">
    <property type="entry name" value="Periplasmic binding protein-like I"/>
    <property type="match status" value="1"/>
</dbReference>
<keyword evidence="3" id="KW-0238">DNA-binding</keyword>
<dbReference type="Pfam" id="PF13377">
    <property type="entry name" value="Peripla_BP_3"/>
    <property type="match status" value="1"/>
</dbReference>
<dbReference type="PATRIC" id="fig|1423775.4.peg.2009"/>
<dbReference type="PANTHER" id="PTHR30146:SF148">
    <property type="entry name" value="HTH-TYPE TRANSCRIPTIONAL REPRESSOR PURR-RELATED"/>
    <property type="match status" value="1"/>
</dbReference>
<keyword evidence="7" id="KW-1185">Reference proteome</keyword>
<evidence type="ECO:0000313" key="7">
    <source>
        <dbReference type="Proteomes" id="UP000051248"/>
    </source>
</evidence>
<name>A0A0R1KG76_9LACO</name>
<dbReference type="SUPFAM" id="SSF47413">
    <property type="entry name" value="lambda repressor-like DNA-binding domains"/>
    <property type="match status" value="1"/>
</dbReference>
<evidence type="ECO:0000256" key="1">
    <source>
        <dbReference type="ARBA" id="ARBA00022491"/>
    </source>
</evidence>